<sequence>MCRYQGPGTTVVTTFLSGIPTHANEQWFLTQYSDNGFFGFYGFRSALGPLVNLGVGTTNVRRSPTVISPGGTVFNVSTTSVAGTFVIGVVNAFPNNVFNSGFVLTSQSTDANPTQQGRSFELQPGNTAQTWRIQLAP</sequence>
<organism evidence="1 2">
    <name type="scientific">Exidia glandulosa HHB12029</name>
    <dbReference type="NCBI Taxonomy" id="1314781"/>
    <lineage>
        <taxon>Eukaryota</taxon>
        <taxon>Fungi</taxon>
        <taxon>Dikarya</taxon>
        <taxon>Basidiomycota</taxon>
        <taxon>Agaricomycotina</taxon>
        <taxon>Agaricomycetes</taxon>
        <taxon>Auriculariales</taxon>
        <taxon>Exidiaceae</taxon>
        <taxon>Exidia</taxon>
    </lineage>
</organism>
<dbReference type="InParanoid" id="A0A165HWB4"/>
<protein>
    <submittedName>
        <fullName evidence="1">Uncharacterized protein</fullName>
    </submittedName>
</protein>
<evidence type="ECO:0000313" key="2">
    <source>
        <dbReference type="Proteomes" id="UP000077266"/>
    </source>
</evidence>
<dbReference type="Proteomes" id="UP000077266">
    <property type="component" value="Unassembled WGS sequence"/>
</dbReference>
<dbReference type="AlphaFoldDB" id="A0A165HWB4"/>
<reference evidence="1 2" key="1">
    <citation type="journal article" date="2016" name="Mol. Biol. Evol.">
        <title>Comparative Genomics of Early-Diverging Mushroom-Forming Fungi Provides Insights into the Origins of Lignocellulose Decay Capabilities.</title>
        <authorList>
            <person name="Nagy L.G."/>
            <person name="Riley R."/>
            <person name="Tritt A."/>
            <person name="Adam C."/>
            <person name="Daum C."/>
            <person name="Floudas D."/>
            <person name="Sun H."/>
            <person name="Yadav J.S."/>
            <person name="Pangilinan J."/>
            <person name="Larsson K.H."/>
            <person name="Matsuura K."/>
            <person name="Barry K."/>
            <person name="Labutti K."/>
            <person name="Kuo R."/>
            <person name="Ohm R.A."/>
            <person name="Bhattacharya S.S."/>
            <person name="Shirouzu T."/>
            <person name="Yoshinaga Y."/>
            <person name="Martin F.M."/>
            <person name="Grigoriev I.V."/>
            <person name="Hibbett D.S."/>
        </authorList>
    </citation>
    <scope>NUCLEOTIDE SEQUENCE [LARGE SCALE GENOMIC DNA]</scope>
    <source>
        <strain evidence="1 2">HHB12029</strain>
    </source>
</reference>
<gene>
    <name evidence="1" type="ORF">EXIGLDRAFT_768877</name>
</gene>
<name>A0A165HWB4_EXIGL</name>
<accession>A0A165HWB4</accession>
<evidence type="ECO:0000313" key="1">
    <source>
        <dbReference type="EMBL" id="KZV92550.1"/>
    </source>
</evidence>
<keyword evidence="2" id="KW-1185">Reference proteome</keyword>
<proteinExistence type="predicted"/>
<dbReference type="EMBL" id="KV426006">
    <property type="protein sequence ID" value="KZV92550.1"/>
    <property type="molecule type" value="Genomic_DNA"/>
</dbReference>